<proteinExistence type="predicted"/>
<organism evidence="1 2">
    <name type="scientific">Oncorhynchus mykiss</name>
    <name type="common">Rainbow trout</name>
    <name type="synonym">Salmo gairdneri</name>
    <dbReference type="NCBI Taxonomy" id="8022"/>
    <lineage>
        <taxon>Eukaryota</taxon>
        <taxon>Metazoa</taxon>
        <taxon>Chordata</taxon>
        <taxon>Craniata</taxon>
        <taxon>Vertebrata</taxon>
        <taxon>Euteleostomi</taxon>
        <taxon>Actinopterygii</taxon>
        <taxon>Neopterygii</taxon>
        <taxon>Teleostei</taxon>
        <taxon>Protacanthopterygii</taxon>
        <taxon>Salmoniformes</taxon>
        <taxon>Salmonidae</taxon>
        <taxon>Salmoninae</taxon>
        <taxon>Oncorhynchus</taxon>
    </lineage>
</organism>
<dbReference type="AlphaFoldDB" id="A0A060YT07"/>
<evidence type="ECO:0000313" key="2">
    <source>
        <dbReference type="Proteomes" id="UP000193380"/>
    </source>
</evidence>
<accession>A0A060YT07</accession>
<reference evidence="1" key="1">
    <citation type="journal article" date="2014" name="Nat. Commun.">
        <title>The rainbow trout genome provides novel insights into evolution after whole-genome duplication in vertebrates.</title>
        <authorList>
            <person name="Berthelot C."/>
            <person name="Brunet F."/>
            <person name="Chalopin D."/>
            <person name="Juanchich A."/>
            <person name="Bernard M."/>
            <person name="Noel B."/>
            <person name="Bento P."/>
            <person name="Da Silva C."/>
            <person name="Labadie K."/>
            <person name="Alberti A."/>
            <person name="Aury J.M."/>
            <person name="Louis A."/>
            <person name="Dehais P."/>
            <person name="Bardou P."/>
            <person name="Montfort J."/>
            <person name="Klopp C."/>
            <person name="Cabau C."/>
            <person name="Gaspin C."/>
            <person name="Thorgaard G.H."/>
            <person name="Boussaha M."/>
            <person name="Quillet E."/>
            <person name="Guyomard R."/>
            <person name="Galiana D."/>
            <person name="Bobe J."/>
            <person name="Volff J.N."/>
            <person name="Genet C."/>
            <person name="Wincker P."/>
            <person name="Jaillon O."/>
            <person name="Roest Crollius H."/>
            <person name="Guiguen Y."/>
        </authorList>
    </citation>
    <scope>NUCLEOTIDE SEQUENCE [LARGE SCALE GENOMIC DNA]</scope>
</reference>
<name>A0A060YT07_ONCMY</name>
<gene>
    <name evidence="1" type="ORF">GSONMT00043544001</name>
</gene>
<dbReference type="PaxDb" id="8022-A0A060YT07"/>
<reference evidence="1" key="2">
    <citation type="submission" date="2014-03" db="EMBL/GenBank/DDBJ databases">
        <authorList>
            <person name="Genoscope - CEA"/>
        </authorList>
    </citation>
    <scope>NUCLEOTIDE SEQUENCE</scope>
</reference>
<dbReference type="Proteomes" id="UP000193380">
    <property type="component" value="Unassembled WGS sequence"/>
</dbReference>
<dbReference type="STRING" id="8022.A0A060YT07"/>
<sequence>MVLMINPSPSRCARWSAVWGRRSAPVDKKWRRQSRELTSYWRGSSEPVTFTRSGMVLEQPDQVKTTADGRVAMEHSGMTVGLVTACLYGRVYDQD</sequence>
<evidence type="ECO:0000313" key="1">
    <source>
        <dbReference type="EMBL" id="CDQ94841.1"/>
    </source>
</evidence>
<dbReference type="EMBL" id="FR918760">
    <property type="protein sequence ID" value="CDQ94841.1"/>
    <property type="molecule type" value="Genomic_DNA"/>
</dbReference>
<protein>
    <submittedName>
        <fullName evidence="1">Uncharacterized protein</fullName>
    </submittedName>
</protein>